<dbReference type="InterPro" id="IPR043128">
    <property type="entry name" value="Rev_trsase/Diguanyl_cyclase"/>
</dbReference>
<dbReference type="InterPro" id="IPR050469">
    <property type="entry name" value="Diguanylate_Cyclase"/>
</dbReference>
<protein>
    <recommendedName>
        <fullName evidence="1">diguanylate cyclase</fullName>
        <ecNumber evidence="1">2.7.7.65</ecNumber>
    </recommendedName>
</protein>
<accession>A0ABM8Q579</accession>
<dbReference type="InterPro" id="IPR000160">
    <property type="entry name" value="GGDEF_dom"/>
</dbReference>
<proteinExistence type="predicted"/>
<comment type="caution">
    <text evidence="5">The sequence shown here is derived from an EMBL/GenBank/DDBJ whole genome shotgun (WGS) entry which is preliminary data.</text>
</comment>
<evidence type="ECO:0000259" key="4">
    <source>
        <dbReference type="PROSITE" id="PS50887"/>
    </source>
</evidence>
<evidence type="ECO:0000256" key="2">
    <source>
        <dbReference type="ARBA" id="ARBA00034247"/>
    </source>
</evidence>
<keyword evidence="6" id="KW-1185">Reference proteome</keyword>
<dbReference type="PROSITE" id="PS50887">
    <property type="entry name" value="GGDEF"/>
    <property type="match status" value="1"/>
</dbReference>
<evidence type="ECO:0000313" key="5">
    <source>
        <dbReference type="EMBL" id="CAD7287999.1"/>
    </source>
</evidence>
<sequence length="349" mass="39651">MTKFQIEITDEKIKSLTNLYDFVLGILFVFHAVSLSLFVIAKTYACAGVVMALFVGTAYVKNNVKNQDLISLWMHISITSVSVMATIILGFDSGFYVLVMALIFISCTIGNKLISYILIFIEIAIVLVLYFFFQEGTLPRDNWLIKLSHGICYVTAFFMVFRVILFVNSLIQDRFKKIQDEKDEIVKSSMYDHLTGLLNRRSIEEIFEKKLKHAKNTNSVVLLGDIDNFKMINDIYGHIWGDKILKNVADALKGTFRKDDIVCRWGGEEFLIILPEVKVDFIGALSERLLKNINSIMLPSGVPATMTFGMVVYLRGITDEFNIVVQRADALLYNGKKAGKDRVEMEIVK</sequence>
<dbReference type="PANTHER" id="PTHR45138:SF9">
    <property type="entry name" value="DIGUANYLATE CYCLASE DGCM-RELATED"/>
    <property type="match status" value="1"/>
</dbReference>
<reference evidence="5 6" key="1">
    <citation type="submission" date="2020-11" db="EMBL/GenBank/DDBJ databases">
        <authorList>
            <person name="Peeters C."/>
        </authorList>
    </citation>
    <scope>NUCLEOTIDE SEQUENCE [LARGE SCALE GENOMIC DNA]</scope>
    <source>
        <strain evidence="5 6">LMG 8286</strain>
    </source>
</reference>
<name>A0ABM8Q579_9BACT</name>
<feature type="transmembrane region" description="Helical" evidence="3">
    <location>
        <begin position="19"/>
        <end position="39"/>
    </location>
</feature>
<organism evidence="5 6">
    <name type="scientific">Campylobacter suis</name>
    <dbReference type="NCBI Taxonomy" id="2790657"/>
    <lineage>
        <taxon>Bacteria</taxon>
        <taxon>Pseudomonadati</taxon>
        <taxon>Campylobacterota</taxon>
        <taxon>Epsilonproteobacteria</taxon>
        <taxon>Campylobacterales</taxon>
        <taxon>Campylobacteraceae</taxon>
        <taxon>Campylobacter</taxon>
    </lineage>
</organism>
<evidence type="ECO:0000256" key="3">
    <source>
        <dbReference type="SAM" id="Phobius"/>
    </source>
</evidence>
<dbReference type="RefSeq" id="WP_230056843.1">
    <property type="nucleotide sequence ID" value="NZ_CAJHOE010000002.1"/>
</dbReference>
<evidence type="ECO:0000256" key="1">
    <source>
        <dbReference type="ARBA" id="ARBA00012528"/>
    </source>
</evidence>
<dbReference type="EMBL" id="CAJHOE010000002">
    <property type="protein sequence ID" value="CAD7287999.1"/>
    <property type="molecule type" value="Genomic_DNA"/>
</dbReference>
<dbReference type="SUPFAM" id="SSF55073">
    <property type="entry name" value="Nucleotide cyclase"/>
    <property type="match status" value="1"/>
</dbReference>
<keyword evidence="3" id="KW-1133">Transmembrane helix</keyword>
<feature type="transmembrane region" description="Helical" evidence="3">
    <location>
        <begin position="113"/>
        <end position="133"/>
    </location>
</feature>
<evidence type="ECO:0000313" key="6">
    <source>
        <dbReference type="Proteomes" id="UP000789359"/>
    </source>
</evidence>
<dbReference type="Proteomes" id="UP000789359">
    <property type="component" value="Unassembled WGS sequence"/>
</dbReference>
<keyword evidence="3" id="KW-0472">Membrane</keyword>
<comment type="catalytic activity">
    <reaction evidence="2">
        <text>2 GTP = 3',3'-c-di-GMP + 2 diphosphate</text>
        <dbReference type="Rhea" id="RHEA:24898"/>
        <dbReference type="ChEBI" id="CHEBI:33019"/>
        <dbReference type="ChEBI" id="CHEBI:37565"/>
        <dbReference type="ChEBI" id="CHEBI:58805"/>
        <dbReference type="EC" id="2.7.7.65"/>
    </reaction>
</comment>
<dbReference type="EC" id="2.7.7.65" evidence="1"/>
<dbReference type="CDD" id="cd01949">
    <property type="entry name" value="GGDEF"/>
    <property type="match status" value="1"/>
</dbReference>
<keyword evidence="3" id="KW-0812">Transmembrane</keyword>
<feature type="transmembrane region" description="Helical" evidence="3">
    <location>
        <begin position="72"/>
        <end position="101"/>
    </location>
</feature>
<feature type="domain" description="GGDEF" evidence="4">
    <location>
        <begin position="217"/>
        <end position="348"/>
    </location>
</feature>
<dbReference type="NCBIfam" id="TIGR00254">
    <property type="entry name" value="GGDEF"/>
    <property type="match status" value="1"/>
</dbReference>
<feature type="transmembrane region" description="Helical" evidence="3">
    <location>
        <begin position="153"/>
        <end position="171"/>
    </location>
</feature>
<dbReference type="SMART" id="SM00267">
    <property type="entry name" value="GGDEF"/>
    <property type="match status" value="1"/>
</dbReference>
<dbReference type="InterPro" id="IPR029787">
    <property type="entry name" value="Nucleotide_cyclase"/>
</dbReference>
<dbReference type="PANTHER" id="PTHR45138">
    <property type="entry name" value="REGULATORY COMPONENTS OF SENSORY TRANSDUCTION SYSTEM"/>
    <property type="match status" value="1"/>
</dbReference>
<dbReference type="Pfam" id="PF00990">
    <property type="entry name" value="GGDEF"/>
    <property type="match status" value="1"/>
</dbReference>
<dbReference type="Gene3D" id="3.30.70.270">
    <property type="match status" value="1"/>
</dbReference>
<gene>
    <name evidence="5" type="ORF">LMG8286_01077</name>
</gene>